<gene>
    <name evidence="4" type="ORF">E6B08_15040</name>
</gene>
<evidence type="ECO:0000256" key="1">
    <source>
        <dbReference type="ARBA" id="ARBA00022614"/>
    </source>
</evidence>
<dbReference type="OrthoDB" id="1467561at2"/>
<dbReference type="PANTHER" id="PTHR48051:SF46">
    <property type="entry name" value="LEUCINE RICH REPEAT-CONTAINING DOMAIN PROTEIN"/>
    <property type="match status" value="1"/>
</dbReference>
<proteinExistence type="predicted"/>
<dbReference type="InterPro" id="IPR001611">
    <property type="entry name" value="Leu-rich_rpt"/>
</dbReference>
<dbReference type="Pfam" id="PF20178">
    <property type="entry name" value="ToxA_N"/>
    <property type="match status" value="1"/>
</dbReference>
<evidence type="ECO:0000313" key="5">
    <source>
        <dbReference type="Proteomes" id="UP000298551"/>
    </source>
</evidence>
<dbReference type="GO" id="GO:0005737">
    <property type="term" value="C:cytoplasm"/>
    <property type="evidence" value="ECO:0007669"/>
    <property type="project" value="TreeGrafter"/>
</dbReference>
<dbReference type="RefSeq" id="WP_136914759.1">
    <property type="nucleotide sequence ID" value="NZ_CP039371.1"/>
</dbReference>
<keyword evidence="1" id="KW-0433">Leucine-rich repeat</keyword>
<name>A0A4D6X8Q2_PSEPU</name>
<dbReference type="Gene3D" id="3.80.10.10">
    <property type="entry name" value="Ribonuclease Inhibitor"/>
    <property type="match status" value="1"/>
</dbReference>
<dbReference type="PANTHER" id="PTHR48051">
    <property type="match status" value="1"/>
</dbReference>
<accession>A0A4D6X8Q2</accession>
<sequence>MQTSDNPHYDLIQAQLPCWATHAQPGQWAAMRHTLQTVHQQAGLPADAIANAAPHLREAVEHSWARLKHSQTALARLLKGLQQVAGFAETRLAGELKATGFPHALADCELLRVESTWHWLGLRYTYSHRRSTLVQAALQNFTAQEDFVAPSALALSKDIQVRTVQVEGTVPTGPDGPSAPLQMDSEEYQVTPLSMTPATFAALCRRLDIGAAYQHHLDQHLGNHAVDQAIQAVLRDSLRLAADLAYLRHRLTGAGRDCIAALLEGQPTRCWTVTLFSLPVHEVTLIDAGGAGLLLHLPGHPSTLLQCANLDAVQQQLIDRLLTPEGRAAFRVYLPRDQQAHFLDLLQQNLSLQSDATAHQTWSLQPGATLHLKRNAIDDDPFVFLQKRHVQRVKDEALELAVPTAAVDALARQRRLEQWENYGLNALNLAGFFIPVIGSLMLGVAACQLLGEVVEGVEAWSDGDRHLALQHLEAVGLNVALMGGLLLAGRVLPTLFSSSLMDSLDAVKSTDGQPRLWQPDLVPYRTRVALPEDLAPDEVGLYSHEGRHYLRLDGHLHEVAQTFEEGTWRLLHPTDTEAYQPPLTHNGSGAWHLPFEQPQAWSSQRLLRRLYPHHATLSDTDLDSAVAISGTSAQTLREVFIAGKPTPMLLTDTLARIEAIRAGAGLQALDAVELSSLAPARSSEVPLARAMEGLYFPARANLDSHRLWLACLRRLPGWPQRLRLEIRDASPTGAVLAATGDAQAENPLMLLKTERGYEGYREERPVVRSRYDDPGRALLDTLSSRQRQALGTAGSDTEGLRRALLTIAGRDRMEWPARLWGPQAERPSFGLRGGDPWRGDLRTFIRTPQARRYLRLYPNASEMDYRSQLRTWRQQGLSPSLELDRLEGRLQALRRDLNTWANRVPRRERASVRVQAAWQRASPMRFNDTQTVYDLDLSALELEDQDLQSLALPEEFTHIGELRLSHNTRLSQIPAALLERLPGLRRMILSRCSFQHIPEVAEPARLEWLDLDHNALTWTPPAQATLDAMSNLGVLDLSDNPLLEAPDLSQLPRLRTVYMTRCQLRTTPAGLPGLQAPLLLDFSENPLREIVDVSAIPVNVASTLSLESLTLGEQALAQADRYFQTTGVDLLVPDVDYEDLFAGAVPAQITLWRRLPLAFRRELRGLLASTDYVDNQSWAREETWRRLARMDQDPLYRTRVLAQAADRLLELPLEYT</sequence>
<organism evidence="4 5">
    <name type="scientific">Pseudomonas putida</name>
    <name type="common">Arthrobacter siderocapsulatus</name>
    <dbReference type="NCBI Taxonomy" id="303"/>
    <lineage>
        <taxon>Bacteria</taxon>
        <taxon>Pseudomonadati</taxon>
        <taxon>Pseudomonadota</taxon>
        <taxon>Gammaproteobacteria</taxon>
        <taxon>Pseudomonadales</taxon>
        <taxon>Pseudomonadaceae</taxon>
        <taxon>Pseudomonas</taxon>
    </lineage>
</organism>
<dbReference type="InterPro" id="IPR032675">
    <property type="entry name" value="LRR_dom_sf"/>
</dbReference>
<keyword evidence="2" id="KW-0677">Repeat</keyword>
<dbReference type="EMBL" id="CP039371">
    <property type="protein sequence ID" value="QCI12602.1"/>
    <property type="molecule type" value="Genomic_DNA"/>
</dbReference>
<dbReference type="Proteomes" id="UP000298551">
    <property type="component" value="Chromosome"/>
</dbReference>
<dbReference type="InterPro" id="IPR050216">
    <property type="entry name" value="LRR_domain-containing"/>
</dbReference>
<reference evidence="5" key="1">
    <citation type="submission" date="2019-04" db="EMBL/GenBank/DDBJ databases">
        <title>Genome sequence of Pseudomonas putida 1290, an auxin catabolizing strain.</title>
        <authorList>
            <person name="Laird T.S."/>
            <person name="Leveau J.H.J."/>
        </authorList>
    </citation>
    <scope>NUCLEOTIDE SEQUENCE [LARGE SCALE GENOMIC DNA]</scope>
    <source>
        <strain evidence="5">1290</strain>
    </source>
</reference>
<dbReference type="AlphaFoldDB" id="A0A4D6X8Q2"/>
<evidence type="ECO:0000313" key="4">
    <source>
        <dbReference type="EMBL" id="QCI12602.1"/>
    </source>
</evidence>
<evidence type="ECO:0000256" key="2">
    <source>
        <dbReference type="ARBA" id="ARBA00022737"/>
    </source>
</evidence>
<dbReference type="SUPFAM" id="SSF52058">
    <property type="entry name" value="L domain-like"/>
    <property type="match status" value="1"/>
</dbReference>
<evidence type="ECO:0000259" key="3">
    <source>
        <dbReference type="Pfam" id="PF20178"/>
    </source>
</evidence>
<dbReference type="PROSITE" id="PS51450">
    <property type="entry name" value="LRR"/>
    <property type="match status" value="1"/>
</dbReference>
<dbReference type="InterPro" id="IPR046673">
    <property type="entry name" value="ToxA_N"/>
</dbReference>
<feature type="domain" description="Dermonecrotic toxin N-terminal" evidence="3">
    <location>
        <begin position="79"/>
        <end position="336"/>
    </location>
</feature>
<protein>
    <submittedName>
        <fullName evidence="4">Leucine-rich repeat domain-containing protein</fullName>
    </submittedName>
</protein>